<dbReference type="Gene3D" id="3.30.450.40">
    <property type="match status" value="1"/>
</dbReference>
<feature type="domain" description="LEM" evidence="4">
    <location>
        <begin position="154"/>
        <end position="199"/>
    </location>
</feature>
<dbReference type="Gene3D" id="1.10.10.10">
    <property type="entry name" value="Winged helix-like DNA-binding domain superfamily/Winged helix DNA-binding domain"/>
    <property type="match status" value="1"/>
</dbReference>
<dbReference type="SUPFAM" id="SSF55781">
    <property type="entry name" value="GAF domain-like"/>
    <property type="match status" value="1"/>
</dbReference>
<dbReference type="InterPro" id="IPR029016">
    <property type="entry name" value="GAF-like_dom_sf"/>
</dbReference>
<evidence type="ECO:0000259" key="5">
    <source>
        <dbReference type="PROSITE" id="PS51077"/>
    </source>
</evidence>
<dbReference type="Pfam" id="PF09339">
    <property type="entry name" value="HTH_IclR"/>
    <property type="match status" value="1"/>
</dbReference>
<evidence type="ECO:0000313" key="7">
    <source>
        <dbReference type="EMBL" id="KRR01194.1"/>
    </source>
</evidence>
<dbReference type="GO" id="GO:0003677">
    <property type="term" value="F:DNA binding"/>
    <property type="evidence" value="ECO:0007669"/>
    <property type="project" value="UniProtKB-KW"/>
</dbReference>
<feature type="domain" description="HTH iclR-type" evidence="5">
    <location>
        <begin position="19"/>
        <end position="79"/>
    </location>
</feature>
<organism evidence="7 8">
    <name type="scientific">Bradyrhizobium valentinum</name>
    <dbReference type="NCBI Taxonomy" id="1518501"/>
    <lineage>
        <taxon>Bacteria</taxon>
        <taxon>Pseudomonadati</taxon>
        <taxon>Pseudomonadota</taxon>
        <taxon>Alphaproteobacteria</taxon>
        <taxon>Hyphomicrobiales</taxon>
        <taxon>Nitrobacteraceae</taxon>
        <taxon>Bradyrhizobium</taxon>
    </lineage>
</organism>
<sequence length="263" mass="28514">MPKLKRAAAADNRGATDFIESLDRGLRVLELFGGSRQPMTLSDLAKAAELPRATARRILFTLERAGFVASDGKLFRLTPRVLVLASSFLASNHVVSVLQPALDRLSSEAQEISSMAILDGNDVVFIARASPTRIFSAGIDIGYRLPAFCTSVGRVLLSRLSDDELAAALDRMDLAALTPFTVTDRKLLLKTIIADRARGYSLVDREAEPGFRSVSVPVRRYDGAIVAAINMGAHVDRVSAAEMTKRFLPQLREAAASVKSLLM</sequence>
<dbReference type="NCBIfam" id="TIGR02431">
    <property type="entry name" value="pcaR_pcaU"/>
    <property type="match status" value="1"/>
</dbReference>
<reference evidence="7 8" key="1">
    <citation type="submission" date="2014-03" db="EMBL/GenBank/DDBJ databases">
        <title>Bradyrhizobium valentinum sp. nov., isolated from effective nodules of Lupinus mariae-josephae, a lupine endemic of basic-lime soils in Eastern Spain.</title>
        <authorList>
            <person name="Duran D."/>
            <person name="Rey L."/>
            <person name="Navarro A."/>
            <person name="Busquets A."/>
            <person name="Imperial J."/>
            <person name="Ruiz-Argueso T."/>
        </authorList>
    </citation>
    <scope>NUCLEOTIDE SEQUENCE [LARGE SCALE GENOMIC DNA]</scope>
    <source>
        <strain evidence="7 8">LmjM3</strain>
    </source>
</reference>
<dbReference type="Proteomes" id="UP000051913">
    <property type="component" value="Unassembled WGS sequence"/>
</dbReference>
<gene>
    <name evidence="7" type="ORF">CP49_05925</name>
</gene>
<dbReference type="InterPro" id="IPR036390">
    <property type="entry name" value="WH_DNA-bd_sf"/>
</dbReference>
<name>A0A0R3LZ53_9BRAD</name>
<comment type="caution">
    <text evidence="7">The sequence shown here is derived from an EMBL/GenBank/DDBJ whole genome shotgun (WGS) entry which is preliminary data.</text>
</comment>
<evidence type="ECO:0000259" key="4">
    <source>
        <dbReference type="PROSITE" id="PS50954"/>
    </source>
</evidence>
<dbReference type="GO" id="GO:0045892">
    <property type="term" value="P:negative regulation of DNA-templated transcription"/>
    <property type="evidence" value="ECO:0007669"/>
    <property type="project" value="TreeGrafter"/>
</dbReference>
<keyword evidence="8" id="KW-1185">Reference proteome</keyword>
<evidence type="ECO:0000259" key="6">
    <source>
        <dbReference type="PROSITE" id="PS51078"/>
    </source>
</evidence>
<keyword evidence="2" id="KW-0238">DNA-binding</keyword>
<dbReference type="PROSITE" id="PS51077">
    <property type="entry name" value="HTH_ICLR"/>
    <property type="match status" value="1"/>
</dbReference>
<keyword evidence="3" id="KW-0804">Transcription</keyword>
<dbReference type="SMART" id="SM00346">
    <property type="entry name" value="HTH_ICLR"/>
    <property type="match status" value="1"/>
</dbReference>
<dbReference type="InterPro" id="IPR050707">
    <property type="entry name" value="HTH_MetabolicPath_Reg"/>
</dbReference>
<dbReference type="PROSITE" id="PS51078">
    <property type="entry name" value="ICLR_ED"/>
    <property type="match status" value="1"/>
</dbReference>
<dbReference type="STRING" id="1518501.CQ10_10200"/>
<evidence type="ECO:0000313" key="8">
    <source>
        <dbReference type="Proteomes" id="UP000051913"/>
    </source>
</evidence>
<dbReference type="EMBL" id="LLXX01000161">
    <property type="protein sequence ID" value="KRR01194.1"/>
    <property type="molecule type" value="Genomic_DNA"/>
</dbReference>
<proteinExistence type="predicted"/>
<dbReference type="PROSITE" id="PS50954">
    <property type="entry name" value="LEM"/>
    <property type="match status" value="1"/>
</dbReference>
<dbReference type="InterPro" id="IPR012794">
    <property type="entry name" value="PcaR_PcaU"/>
</dbReference>
<feature type="domain" description="IclR-ED" evidence="6">
    <location>
        <begin position="80"/>
        <end position="263"/>
    </location>
</feature>
<dbReference type="GO" id="GO:0046278">
    <property type="term" value="P:3,4-dihydroxybenzoate metabolic process"/>
    <property type="evidence" value="ECO:0007669"/>
    <property type="project" value="InterPro"/>
</dbReference>
<dbReference type="InterPro" id="IPR014757">
    <property type="entry name" value="Tscrpt_reg_IclR_C"/>
</dbReference>
<dbReference type="GO" id="GO:0003700">
    <property type="term" value="F:DNA-binding transcription factor activity"/>
    <property type="evidence" value="ECO:0007669"/>
    <property type="project" value="TreeGrafter"/>
</dbReference>
<keyword evidence="1" id="KW-0805">Transcription regulation</keyword>
<dbReference type="PANTHER" id="PTHR30136:SF34">
    <property type="entry name" value="TRANSCRIPTIONAL REGULATOR"/>
    <property type="match status" value="1"/>
</dbReference>
<dbReference type="OrthoDB" id="9807558at2"/>
<dbReference type="Pfam" id="PF01614">
    <property type="entry name" value="IclR_C"/>
    <property type="match status" value="1"/>
</dbReference>
<protein>
    <submittedName>
        <fullName evidence="7">IclR family transcriptional regulator</fullName>
    </submittedName>
</protein>
<dbReference type="RefSeq" id="WP_057853556.1">
    <property type="nucleotide sequence ID" value="NZ_LLXX01000161.1"/>
</dbReference>
<dbReference type="FunFam" id="1.10.10.10:FF:000056">
    <property type="entry name" value="IclR family transcriptional regulator"/>
    <property type="match status" value="1"/>
</dbReference>
<dbReference type="SUPFAM" id="SSF46785">
    <property type="entry name" value="Winged helix' DNA-binding domain"/>
    <property type="match status" value="1"/>
</dbReference>
<evidence type="ECO:0000256" key="2">
    <source>
        <dbReference type="ARBA" id="ARBA00023125"/>
    </source>
</evidence>
<dbReference type="InterPro" id="IPR005471">
    <property type="entry name" value="Tscrpt_reg_IclR_N"/>
</dbReference>
<dbReference type="GO" id="GO:0045893">
    <property type="term" value="P:positive regulation of DNA-templated transcription"/>
    <property type="evidence" value="ECO:0007669"/>
    <property type="project" value="InterPro"/>
</dbReference>
<evidence type="ECO:0000256" key="1">
    <source>
        <dbReference type="ARBA" id="ARBA00023015"/>
    </source>
</evidence>
<dbReference type="InterPro" id="IPR036388">
    <property type="entry name" value="WH-like_DNA-bd_sf"/>
</dbReference>
<dbReference type="InterPro" id="IPR003887">
    <property type="entry name" value="LEM_dom"/>
</dbReference>
<evidence type="ECO:0000256" key="3">
    <source>
        <dbReference type="ARBA" id="ARBA00023163"/>
    </source>
</evidence>
<dbReference type="PANTHER" id="PTHR30136">
    <property type="entry name" value="HELIX-TURN-HELIX TRANSCRIPTIONAL REGULATOR, ICLR FAMILY"/>
    <property type="match status" value="1"/>
</dbReference>
<dbReference type="AlphaFoldDB" id="A0A0R3LZ53"/>
<accession>A0A0R3LZ53</accession>